<proteinExistence type="predicted"/>
<dbReference type="EMBL" id="JACASV010000154">
    <property type="protein sequence ID" value="NWJ44228.1"/>
    <property type="molecule type" value="Genomic_DNA"/>
</dbReference>
<dbReference type="Proteomes" id="UP000523105">
    <property type="component" value="Unassembled WGS sequence"/>
</dbReference>
<gene>
    <name evidence="1" type="ORF">HX837_08540</name>
</gene>
<reference evidence="1 2" key="1">
    <citation type="journal article" date="2019" name="Environ. Microbiol.">
        <title>Genomics insights into ecotype formation of ammonia-oxidizing archaea in the deep ocean.</title>
        <authorList>
            <person name="Wang Y."/>
            <person name="Huang J.M."/>
            <person name="Cui G.J."/>
            <person name="Nunoura T."/>
            <person name="Takaki Y."/>
            <person name="Li W.L."/>
            <person name="Li J."/>
            <person name="Gao Z.M."/>
            <person name="Takai K."/>
            <person name="Zhang A.Q."/>
            <person name="Stepanauskas R."/>
        </authorList>
    </citation>
    <scope>NUCLEOTIDE SEQUENCE [LARGE SCALE GENOMIC DNA]</scope>
    <source>
        <strain evidence="1 2">L15b</strain>
    </source>
</reference>
<sequence>MNFEDQLQNALNIDNAAIDETQFIGRLHATQRKLELHQARFQSSMTTAVFLLIFGWASFTQLNNSIFDMGYEEYYSYDDDYNYFSEIDSSDYDLYVADMALYLLDEDDVWDVLEFFEEEKYEYAFNAKEIKL</sequence>
<evidence type="ECO:0000313" key="2">
    <source>
        <dbReference type="Proteomes" id="UP000523105"/>
    </source>
</evidence>
<accession>A0A7K4MRM6</accession>
<organism evidence="1 2">
    <name type="scientific">Marine Group I thaumarchaeote</name>
    <dbReference type="NCBI Taxonomy" id="2511932"/>
    <lineage>
        <taxon>Archaea</taxon>
        <taxon>Nitrososphaerota</taxon>
        <taxon>Marine Group I</taxon>
    </lineage>
</organism>
<evidence type="ECO:0000313" key="1">
    <source>
        <dbReference type="EMBL" id="NWJ44228.1"/>
    </source>
</evidence>
<name>A0A7K4MRM6_9ARCH</name>
<dbReference type="AlphaFoldDB" id="A0A7K4MRM6"/>
<comment type="caution">
    <text evidence="1">The sequence shown here is derived from an EMBL/GenBank/DDBJ whole genome shotgun (WGS) entry which is preliminary data.</text>
</comment>
<protein>
    <submittedName>
        <fullName evidence="1">Uncharacterized protein</fullName>
    </submittedName>
</protein>